<reference evidence="3" key="1">
    <citation type="journal article" date="2010" name="Nature">
        <title>The sequence and de novo assembly of the giant panda genome.</title>
        <authorList>
            <person name="Li R."/>
            <person name="Fan W."/>
            <person name="Tian G."/>
            <person name="Zhu H."/>
            <person name="He L."/>
            <person name="Cai J."/>
            <person name="Huang Q."/>
            <person name="Cai Q."/>
            <person name="Li B."/>
            <person name="Bai Y."/>
            <person name="Zhang Z."/>
            <person name="Zhang Y."/>
            <person name="Wang W."/>
            <person name="Li J."/>
            <person name="Wei F."/>
            <person name="Li H."/>
            <person name="Jian M."/>
            <person name="Li J."/>
            <person name="Zhang Z."/>
            <person name="Nielsen R."/>
            <person name="Li D."/>
            <person name="Gu W."/>
            <person name="Yang Z."/>
            <person name="Xuan Z."/>
            <person name="Ryder O.A."/>
            <person name="Leung F.C."/>
            <person name="Zhou Y."/>
            <person name="Cao J."/>
            <person name="Sun X."/>
            <person name="Fu Y."/>
            <person name="Fang X."/>
            <person name="Guo X."/>
            <person name="Wang B."/>
            <person name="Hou R."/>
            <person name="Shen F."/>
            <person name="Mu B."/>
            <person name="Ni P."/>
            <person name="Lin R."/>
            <person name="Qian W."/>
            <person name="Wang G."/>
            <person name="Yu C."/>
            <person name="Nie W."/>
            <person name="Wang J."/>
            <person name="Wu Z."/>
            <person name="Liang H."/>
            <person name="Min J."/>
            <person name="Wu Q."/>
            <person name="Cheng S."/>
            <person name="Ruan J."/>
            <person name="Wang M."/>
            <person name="Shi Z."/>
            <person name="Wen M."/>
            <person name="Liu B."/>
            <person name="Ren X."/>
            <person name="Zheng H."/>
            <person name="Dong D."/>
            <person name="Cook K."/>
            <person name="Shan G."/>
            <person name="Zhang H."/>
            <person name="Kosiol C."/>
            <person name="Xie X."/>
            <person name="Lu Z."/>
            <person name="Zheng H."/>
            <person name="Li Y."/>
            <person name="Steiner C.C."/>
            <person name="Lam T.T."/>
            <person name="Lin S."/>
            <person name="Zhang Q."/>
            <person name="Li G."/>
            <person name="Tian J."/>
            <person name="Gong T."/>
            <person name="Liu H."/>
            <person name="Zhang D."/>
            <person name="Fang L."/>
            <person name="Ye C."/>
            <person name="Zhang J."/>
            <person name="Hu W."/>
            <person name="Xu A."/>
            <person name="Ren Y."/>
            <person name="Zhang G."/>
            <person name="Bruford M.W."/>
            <person name="Li Q."/>
            <person name="Ma L."/>
            <person name="Guo Y."/>
            <person name="An N."/>
            <person name="Hu Y."/>
            <person name="Zheng Y."/>
            <person name="Shi Y."/>
            <person name="Li Z."/>
            <person name="Liu Q."/>
            <person name="Chen Y."/>
            <person name="Zhao J."/>
            <person name="Qu N."/>
            <person name="Zhao S."/>
            <person name="Tian F."/>
            <person name="Wang X."/>
            <person name="Wang H."/>
            <person name="Xu L."/>
            <person name="Liu X."/>
            <person name="Vinar T."/>
            <person name="Wang Y."/>
            <person name="Lam T.W."/>
            <person name="Yiu S.M."/>
            <person name="Liu S."/>
            <person name="Zhang H."/>
            <person name="Li D."/>
            <person name="Huang Y."/>
            <person name="Wang X."/>
            <person name="Yang G."/>
            <person name="Jiang Z."/>
            <person name="Wang J."/>
            <person name="Qin N."/>
            <person name="Li L."/>
            <person name="Li J."/>
            <person name="Bolund L."/>
            <person name="Kristiansen K."/>
            <person name="Wong G.K."/>
            <person name="Olson M."/>
            <person name="Zhang X."/>
            <person name="Li S."/>
            <person name="Yang H."/>
            <person name="Wang J."/>
            <person name="Wang J."/>
        </authorList>
    </citation>
    <scope>NUCLEOTIDE SEQUENCE [LARGE SCALE GENOMIC DNA]</scope>
</reference>
<feature type="domain" description="Helicase C-terminal" evidence="2">
    <location>
        <begin position="341"/>
        <end position="499"/>
    </location>
</feature>
<dbReference type="PANTHER" id="PTHR14074">
    <property type="entry name" value="HELICASE WITH DEATH DOMAIN-RELATED"/>
    <property type="match status" value="1"/>
</dbReference>
<feature type="region of interest" description="Disordered" evidence="1">
    <location>
        <begin position="87"/>
        <end position="134"/>
    </location>
</feature>
<dbReference type="Gene3D" id="3.40.50.300">
    <property type="entry name" value="P-loop containing nucleotide triphosphate hydrolases"/>
    <property type="match status" value="1"/>
</dbReference>
<dbReference type="InterPro" id="IPR041204">
    <property type="entry name" value="RIG-I-like_C"/>
</dbReference>
<dbReference type="GO" id="GO:0039536">
    <property type="term" value="P:negative regulation of RIG-I signaling pathway"/>
    <property type="evidence" value="ECO:0007669"/>
    <property type="project" value="TreeGrafter"/>
</dbReference>
<dbReference type="AlphaFoldDB" id="D2I4X7"/>
<dbReference type="InParanoid" id="D2I4X7"/>
<dbReference type="EMBL" id="GL194562">
    <property type="protein sequence ID" value="EFB14313.1"/>
    <property type="molecule type" value="Genomic_DNA"/>
</dbReference>
<dbReference type="GO" id="GO:0002753">
    <property type="term" value="P:cytoplasmic pattern recognition receptor signaling pathway"/>
    <property type="evidence" value="ECO:0007669"/>
    <property type="project" value="TreeGrafter"/>
</dbReference>
<evidence type="ECO:0000259" key="2">
    <source>
        <dbReference type="PROSITE" id="PS51194"/>
    </source>
</evidence>
<dbReference type="PANTHER" id="PTHR14074:SF7">
    <property type="entry name" value="ATP-DEPENDENT RNA HELICASE DHX58"/>
    <property type="match status" value="1"/>
</dbReference>
<dbReference type="GO" id="GO:0003727">
    <property type="term" value="F:single-stranded RNA binding"/>
    <property type="evidence" value="ECO:0007669"/>
    <property type="project" value="TreeGrafter"/>
</dbReference>
<feature type="compositionally biased region" description="Polar residues" evidence="1">
    <location>
        <begin position="112"/>
        <end position="131"/>
    </location>
</feature>
<sequence>MERIRGLGPAAPCQALAIQSTLVGVNVGCADLSTALWTPGEGGEIPSACWQITVSQDAAMSKSLFGQGKKPLDTFFWVNEITGEITYPPPKADVPEASPASLEKPQERPRSQHGSVQGAPLSSQGPSSTPAQKAALLRPPKASLKDTGSRAVQGLRHCCAKAGGQRHVRGGGRAGARCRNPAPASSRDSFTSQRASFWSFLFSNTHEAAGALRLQAEISAPTGGSLPRTPMCVGIPSRPLSIHDPFGDTLKKLMDRIHDCLKMPELSQDYGTQNYEQQGDALLVHDTVRAVDALDLLPDFYDRERTTKTQVLQAERWLLVLFDDYNNELAHLATCSPENPKLEMLEQILREQFGSKDSPRGIIFTQTRQSTHSLLLWLQQQPGLQTMDIRADLLIGAGTSSQNTHMTQRDQQEVIRKFRVGTLHLLVASRVAEEGPDVPQCNVVVCYGLLTEISTVQARAVPGLEKSGYLIFAPHQSPVLDSNRPLLAAKYMFVLTLAM</sequence>
<dbReference type="PROSITE" id="PS51194">
    <property type="entry name" value="HELICASE_CTER"/>
    <property type="match status" value="1"/>
</dbReference>
<organism evidence="3">
    <name type="scientific">Ailuropoda melanoleuca</name>
    <name type="common">Giant panda</name>
    <dbReference type="NCBI Taxonomy" id="9646"/>
    <lineage>
        <taxon>Eukaryota</taxon>
        <taxon>Metazoa</taxon>
        <taxon>Chordata</taxon>
        <taxon>Craniata</taxon>
        <taxon>Vertebrata</taxon>
        <taxon>Euteleostomi</taxon>
        <taxon>Mammalia</taxon>
        <taxon>Eutheria</taxon>
        <taxon>Laurasiatheria</taxon>
        <taxon>Carnivora</taxon>
        <taxon>Caniformia</taxon>
        <taxon>Ursidae</taxon>
        <taxon>Ailuropoda</taxon>
    </lineage>
</organism>
<dbReference type="GO" id="GO:0140374">
    <property type="term" value="P:antiviral innate immune response"/>
    <property type="evidence" value="ECO:0007669"/>
    <property type="project" value="TreeGrafter"/>
</dbReference>
<dbReference type="InterPro" id="IPR051363">
    <property type="entry name" value="RLR_Helicase"/>
</dbReference>
<dbReference type="GO" id="GO:0008270">
    <property type="term" value="F:zinc ion binding"/>
    <property type="evidence" value="ECO:0007669"/>
    <property type="project" value="TreeGrafter"/>
</dbReference>
<protein>
    <recommendedName>
        <fullName evidence="2">Helicase C-terminal domain-containing protein</fullName>
    </recommendedName>
</protein>
<name>D2I4X7_AILME</name>
<dbReference type="InterPro" id="IPR001650">
    <property type="entry name" value="Helicase_C-like"/>
</dbReference>
<dbReference type="GO" id="GO:0005737">
    <property type="term" value="C:cytoplasm"/>
    <property type="evidence" value="ECO:0007669"/>
    <property type="project" value="TreeGrafter"/>
</dbReference>
<proteinExistence type="predicted"/>
<dbReference type="Gene3D" id="1.20.1320.30">
    <property type="match status" value="2"/>
</dbReference>
<feature type="region of interest" description="Disordered" evidence="1">
    <location>
        <begin position="164"/>
        <end position="189"/>
    </location>
</feature>
<feature type="compositionally biased region" description="Low complexity" evidence="1">
    <location>
        <begin position="175"/>
        <end position="184"/>
    </location>
</feature>
<dbReference type="Pfam" id="PF00271">
    <property type="entry name" value="Helicase_C"/>
    <property type="match status" value="1"/>
</dbReference>
<dbReference type="Pfam" id="PF18119">
    <property type="entry name" value="RIG-I_C"/>
    <property type="match status" value="1"/>
</dbReference>
<gene>
    <name evidence="3" type="ORF">PANDA_020687</name>
</gene>
<dbReference type="InterPro" id="IPR027417">
    <property type="entry name" value="P-loop_NTPase"/>
</dbReference>
<dbReference type="GO" id="GO:0003725">
    <property type="term" value="F:double-stranded RNA binding"/>
    <property type="evidence" value="ECO:0007669"/>
    <property type="project" value="TreeGrafter"/>
</dbReference>
<evidence type="ECO:0000256" key="1">
    <source>
        <dbReference type="SAM" id="MobiDB-lite"/>
    </source>
</evidence>
<evidence type="ECO:0000313" key="3">
    <source>
        <dbReference type="EMBL" id="EFB14313.1"/>
    </source>
</evidence>
<dbReference type="SUPFAM" id="SSF52540">
    <property type="entry name" value="P-loop containing nucleoside triphosphate hydrolases"/>
    <property type="match status" value="1"/>
</dbReference>
<accession>D2I4X7</accession>